<reference evidence="5" key="1">
    <citation type="submission" date="2022-05" db="EMBL/GenBank/DDBJ databases">
        <title>Schlegelella sp. nov., isolated from mangrove soil.</title>
        <authorList>
            <person name="Liu Y."/>
            <person name="Ge X."/>
            <person name="Liu W."/>
        </authorList>
    </citation>
    <scope>NUCLEOTIDE SEQUENCE</scope>
    <source>
        <strain evidence="5">S2-27</strain>
    </source>
</reference>
<keyword evidence="4" id="KW-1133">Transmembrane helix</keyword>
<dbReference type="InterPro" id="IPR045584">
    <property type="entry name" value="Pilin-like"/>
</dbReference>
<evidence type="ECO:0000256" key="4">
    <source>
        <dbReference type="SAM" id="Phobius"/>
    </source>
</evidence>
<accession>A0ABT0YWL3</accession>
<comment type="similarity">
    <text evidence="1 3">Belongs to the N-Me-Phe pilin family.</text>
</comment>
<dbReference type="EMBL" id="JAMKFE010000024">
    <property type="protein sequence ID" value="MCM5682829.1"/>
    <property type="molecule type" value="Genomic_DNA"/>
</dbReference>
<evidence type="ECO:0000313" key="6">
    <source>
        <dbReference type="Proteomes" id="UP001165541"/>
    </source>
</evidence>
<dbReference type="Proteomes" id="UP001165541">
    <property type="component" value="Unassembled WGS sequence"/>
</dbReference>
<feature type="transmembrane region" description="Helical" evidence="4">
    <location>
        <begin position="6"/>
        <end position="27"/>
    </location>
</feature>
<dbReference type="InterPro" id="IPR012902">
    <property type="entry name" value="N_methyl_site"/>
</dbReference>
<evidence type="ECO:0000256" key="2">
    <source>
        <dbReference type="ARBA" id="ARBA00022481"/>
    </source>
</evidence>
<evidence type="ECO:0000313" key="5">
    <source>
        <dbReference type="EMBL" id="MCM5682829.1"/>
    </source>
</evidence>
<dbReference type="Pfam" id="PF00114">
    <property type="entry name" value="Pilin"/>
    <property type="match status" value="1"/>
</dbReference>
<gene>
    <name evidence="5" type="ORF">M8A51_25145</name>
</gene>
<keyword evidence="4" id="KW-0472">Membrane</keyword>
<dbReference type="InterPro" id="IPR001082">
    <property type="entry name" value="Pilin"/>
</dbReference>
<evidence type="ECO:0000256" key="1">
    <source>
        <dbReference type="ARBA" id="ARBA00005233"/>
    </source>
</evidence>
<dbReference type="NCBIfam" id="TIGR02532">
    <property type="entry name" value="IV_pilin_GFxxxE"/>
    <property type="match status" value="1"/>
</dbReference>
<evidence type="ECO:0000256" key="3">
    <source>
        <dbReference type="RuleBase" id="RU000389"/>
    </source>
</evidence>
<dbReference type="PROSITE" id="PS00409">
    <property type="entry name" value="PROKAR_NTER_METHYL"/>
    <property type="match status" value="1"/>
</dbReference>
<organism evidence="5 6">
    <name type="scientific">Caldimonas mangrovi</name>
    <dbReference type="NCBI Taxonomy" id="2944811"/>
    <lineage>
        <taxon>Bacteria</taxon>
        <taxon>Pseudomonadati</taxon>
        <taxon>Pseudomonadota</taxon>
        <taxon>Betaproteobacteria</taxon>
        <taxon>Burkholderiales</taxon>
        <taxon>Sphaerotilaceae</taxon>
        <taxon>Caldimonas</taxon>
    </lineage>
</organism>
<proteinExistence type="inferred from homology"/>
<name>A0ABT0YWL3_9BURK</name>
<sequence>MKTRLQGFTLIEVMIVLAIIAILALMAMPSMQGKLVRDQIVEAMPLADVAKRPVAAAWTTTQTLPDDNHEAGLPAADRIVGNLVSSVRVEAGAVHVTFGNRANGAILGKTLTLRPAVVEDAPVVPVAWVCGNAPVPENMTVQGRNRTDVPAQYLPVNCR</sequence>
<dbReference type="Gene3D" id="3.30.700.10">
    <property type="entry name" value="Glycoprotein, Type 4 Pilin"/>
    <property type="match status" value="1"/>
</dbReference>
<keyword evidence="3" id="KW-0281">Fimbrium</keyword>
<dbReference type="SUPFAM" id="SSF54523">
    <property type="entry name" value="Pili subunits"/>
    <property type="match status" value="1"/>
</dbReference>
<dbReference type="Pfam" id="PF07963">
    <property type="entry name" value="N_methyl"/>
    <property type="match status" value="1"/>
</dbReference>
<protein>
    <submittedName>
        <fullName evidence="5">Pilin</fullName>
    </submittedName>
</protein>
<comment type="caution">
    <text evidence="5">The sequence shown here is derived from an EMBL/GenBank/DDBJ whole genome shotgun (WGS) entry which is preliminary data.</text>
</comment>
<dbReference type="RefSeq" id="WP_251781370.1">
    <property type="nucleotide sequence ID" value="NZ_JAMKFE010000024.1"/>
</dbReference>
<keyword evidence="4" id="KW-0812">Transmembrane</keyword>
<keyword evidence="2" id="KW-0488">Methylation</keyword>
<keyword evidence="6" id="KW-1185">Reference proteome</keyword>